<evidence type="ECO:0000256" key="6">
    <source>
        <dbReference type="SAM" id="Phobius"/>
    </source>
</evidence>
<protein>
    <submittedName>
        <fullName evidence="8">Copper resistance protein CopD</fullName>
    </submittedName>
</protein>
<keyword evidence="3 6" id="KW-0812">Transmembrane</keyword>
<comment type="subcellular location">
    <subcellularLocation>
        <location evidence="1">Cell membrane</location>
        <topology evidence="1">Multi-pass membrane protein</topology>
    </subcellularLocation>
</comment>
<keyword evidence="5 6" id="KW-0472">Membrane</keyword>
<evidence type="ECO:0000256" key="4">
    <source>
        <dbReference type="ARBA" id="ARBA00022989"/>
    </source>
</evidence>
<feature type="transmembrane region" description="Helical" evidence="6">
    <location>
        <begin position="20"/>
        <end position="42"/>
    </location>
</feature>
<comment type="caution">
    <text evidence="8">The sequence shown here is derived from an EMBL/GenBank/DDBJ whole genome shotgun (WGS) entry which is preliminary data.</text>
</comment>
<dbReference type="GO" id="GO:0006825">
    <property type="term" value="P:copper ion transport"/>
    <property type="evidence" value="ECO:0007669"/>
    <property type="project" value="InterPro"/>
</dbReference>
<feature type="transmembrane region" description="Helical" evidence="6">
    <location>
        <begin position="49"/>
        <end position="66"/>
    </location>
</feature>
<dbReference type="PANTHER" id="PTHR34820:SF4">
    <property type="entry name" value="INNER MEMBRANE PROTEIN YEBZ"/>
    <property type="match status" value="1"/>
</dbReference>
<reference evidence="8 9" key="1">
    <citation type="submission" date="2018-12" db="EMBL/GenBank/DDBJ databases">
        <title>Croceicoccus ponticola sp. nov., a lipolytic bacterium isolated from seawater.</title>
        <authorList>
            <person name="Yoon J.-H."/>
        </authorList>
    </citation>
    <scope>NUCLEOTIDE SEQUENCE [LARGE SCALE GENOMIC DNA]</scope>
    <source>
        <strain evidence="8 9">GM-16</strain>
    </source>
</reference>
<evidence type="ECO:0000259" key="7">
    <source>
        <dbReference type="Pfam" id="PF05425"/>
    </source>
</evidence>
<proteinExistence type="predicted"/>
<feature type="transmembrane region" description="Helical" evidence="6">
    <location>
        <begin position="196"/>
        <end position="215"/>
    </location>
</feature>
<accession>A0A437H277</accession>
<keyword evidence="9" id="KW-1185">Reference proteome</keyword>
<evidence type="ECO:0000313" key="8">
    <source>
        <dbReference type="EMBL" id="RVQ69768.1"/>
    </source>
</evidence>
<keyword evidence="2" id="KW-1003">Cell membrane</keyword>
<evidence type="ECO:0000256" key="1">
    <source>
        <dbReference type="ARBA" id="ARBA00004651"/>
    </source>
</evidence>
<dbReference type="PANTHER" id="PTHR34820">
    <property type="entry name" value="INNER MEMBRANE PROTEIN YEBZ"/>
    <property type="match status" value="1"/>
</dbReference>
<dbReference type="InterPro" id="IPR008457">
    <property type="entry name" value="Cu-R_CopD_dom"/>
</dbReference>
<evidence type="ECO:0000256" key="3">
    <source>
        <dbReference type="ARBA" id="ARBA00022692"/>
    </source>
</evidence>
<gene>
    <name evidence="8" type="ORF">EKN06_02700</name>
</gene>
<feature type="transmembrane region" description="Helical" evidence="6">
    <location>
        <begin position="86"/>
        <end position="104"/>
    </location>
</feature>
<dbReference type="Proteomes" id="UP000283003">
    <property type="component" value="Unassembled WGS sequence"/>
</dbReference>
<evidence type="ECO:0000313" key="9">
    <source>
        <dbReference type="Proteomes" id="UP000283003"/>
    </source>
</evidence>
<evidence type="ECO:0000256" key="5">
    <source>
        <dbReference type="ARBA" id="ARBA00023136"/>
    </source>
</evidence>
<dbReference type="GO" id="GO:0005886">
    <property type="term" value="C:plasma membrane"/>
    <property type="evidence" value="ECO:0007669"/>
    <property type="project" value="UniProtKB-SubCell"/>
</dbReference>
<evidence type="ECO:0000256" key="2">
    <source>
        <dbReference type="ARBA" id="ARBA00022475"/>
    </source>
</evidence>
<sequence length="221" mass="22812">MAAMPIADLDWPTLQAVLAATPLGSVLAVRLAGLAAFVVALIVAPRTDLLAGIAALVLISGAWTGHAGAAEGDLGTFQRLSDGLHLLAAAIWFGALIVFLASLGGRIDTRPIIHRLERFARTGTIIVLVLVVTGTANAILIARSGWEPMSGWSLMLAAKIALFAAMLGFAGLNRWKLTPELAAQLPGAEGRLRTSLILETGSAIAIFGLVAALGLRDPAGL</sequence>
<feature type="domain" description="Copper resistance protein D" evidence="7">
    <location>
        <begin position="115"/>
        <end position="213"/>
    </location>
</feature>
<dbReference type="OrthoDB" id="6053803at2"/>
<feature type="transmembrane region" description="Helical" evidence="6">
    <location>
        <begin position="125"/>
        <end position="146"/>
    </location>
</feature>
<dbReference type="InterPro" id="IPR032694">
    <property type="entry name" value="CopC/D"/>
</dbReference>
<dbReference type="Pfam" id="PF05425">
    <property type="entry name" value="CopD"/>
    <property type="match status" value="1"/>
</dbReference>
<feature type="transmembrane region" description="Helical" evidence="6">
    <location>
        <begin position="152"/>
        <end position="175"/>
    </location>
</feature>
<dbReference type="EMBL" id="RXOL01000001">
    <property type="protein sequence ID" value="RVQ69768.1"/>
    <property type="molecule type" value="Genomic_DNA"/>
</dbReference>
<keyword evidence="4 6" id="KW-1133">Transmembrane helix</keyword>
<organism evidence="8 9">
    <name type="scientific">Croceicoccus ponticola</name>
    <dbReference type="NCBI Taxonomy" id="2217664"/>
    <lineage>
        <taxon>Bacteria</taxon>
        <taxon>Pseudomonadati</taxon>
        <taxon>Pseudomonadota</taxon>
        <taxon>Alphaproteobacteria</taxon>
        <taxon>Sphingomonadales</taxon>
        <taxon>Erythrobacteraceae</taxon>
        <taxon>Croceicoccus</taxon>
    </lineage>
</organism>
<name>A0A437H277_9SPHN</name>
<dbReference type="AlphaFoldDB" id="A0A437H277"/>